<feature type="transmembrane region" description="Helical" evidence="7">
    <location>
        <begin position="252"/>
        <end position="278"/>
    </location>
</feature>
<dbReference type="InterPro" id="IPR036097">
    <property type="entry name" value="HisK_dim/P_sf"/>
</dbReference>
<evidence type="ECO:0000256" key="4">
    <source>
        <dbReference type="ARBA" id="ARBA00022679"/>
    </source>
</evidence>
<dbReference type="PROSITE" id="PS50110">
    <property type="entry name" value="RESPONSE_REGULATORY"/>
    <property type="match status" value="1"/>
</dbReference>
<dbReference type="Pfam" id="PF02518">
    <property type="entry name" value="HATPase_c"/>
    <property type="match status" value="1"/>
</dbReference>
<dbReference type="SMART" id="SM00387">
    <property type="entry name" value="HATPase_c"/>
    <property type="match status" value="1"/>
</dbReference>
<dbReference type="InterPro" id="IPR005467">
    <property type="entry name" value="His_kinase_dom"/>
</dbReference>
<comment type="catalytic activity">
    <reaction evidence="1">
        <text>ATP + protein L-histidine = ADP + protein N-phospho-L-histidine.</text>
        <dbReference type="EC" id="2.7.13.3"/>
    </reaction>
</comment>
<dbReference type="GO" id="GO:0005886">
    <property type="term" value="C:plasma membrane"/>
    <property type="evidence" value="ECO:0007669"/>
    <property type="project" value="TreeGrafter"/>
</dbReference>
<evidence type="ECO:0000256" key="2">
    <source>
        <dbReference type="ARBA" id="ARBA00012438"/>
    </source>
</evidence>
<evidence type="ECO:0000256" key="7">
    <source>
        <dbReference type="SAM" id="Phobius"/>
    </source>
</evidence>
<dbReference type="FunFam" id="3.30.565.10:FF:000049">
    <property type="entry name" value="Two-component sensor histidine kinase"/>
    <property type="match status" value="1"/>
</dbReference>
<feature type="modified residue" description="4-aspartylphosphate" evidence="6">
    <location>
        <position position="730"/>
    </location>
</feature>
<evidence type="ECO:0000256" key="6">
    <source>
        <dbReference type="PROSITE-ProRule" id="PRU00169"/>
    </source>
</evidence>
<dbReference type="GO" id="GO:0000155">
    <property type="term" value="F:phosphorelay sensor kinase activity"/>
    <property type="evidence" value="ECO:0007669"/>
    <property type="project" value="InterPro"/>
</dbReference>
<accession>A0AAW7X5H0</accession>
<feature type="transmembrane region" description="Helical" evidence="7">
    <location>
        <begin position="345"/>
        <end position="366"/>
    </location>
</feature>
<comment type="caution">
    <text evidence="10">The sequence shown here is derived from an EMBL/GenBank/DDBJ whole genome shotgun (WGS) entry which is preliminary data.</text>
</comment>
<organism evidence="10 11">
    <name type="scientific">Saccharophagus degradans</name>
    <dbReference type="NCBI Taxonomy" id="86304"/>
    <lineage>
        <taxon>Bacteria</taxon>
        <taxon>Pseudomonadati</taxon>
        <taxon>Pseudomonadota</taxon>
        <taxon>Gammaproteobacteria</taxon>
        <taxon>Cellvibrionales</taxon>
        <taxon>Cellvibrionaceae</taxon>
        <taxon>Saccharophagus</taxon>
    </lineage>
</organism>
<dbReference type="Pfam" id="PF00512">
    <property type="entry name" value="HisKA"/>
    <property type="match status" value="1"/>
</dbReference>
<dbReference type="Gene3D" id="2.60.40.2380">
    <property type="match status" value="1"/>
</dbReference>
<dbReference type="Proteomes" id="UP001169760">
    <property type="component" value="Unassembled WGS sequence"/>
</dbReference>
<keyword evidence="3 6" id="KW-0597">Phosphoprotein</keyword>
<evidence type="ECO:0000256" key="3">
    <source>
        <dbReference type="ARBA" id="ARBA00022553"/>
    </source>
</evidence>
<dbReference type="AlphaFoldDB" id="A0AAW7X5H0"/>
<feature type="transmembrane region" description="Helical" evidence="7">
    <location>
        <begin position="222"/>
        <end position="246"/>
    </location>
</feature>
<evidence type="ECO:0000256" key="5">
    <source>
        <dbReference type="ARBA" id="ARBA00022777"/>
    </source>
</evidence>
<gene>
    <name evidence="10" type="ORF">Q4521_04055</name>
</gene>
<feature type="transmembrane region" description="Helical" evidence="7">
    <location>
        <begin position="314"/>
        <end position="333"/>
    </location>
</feature>
<feature type="transmembrane region" description="Helical" evidence="7">
    <location>
        <begin position="195"/>
        <end position="215"/>
    </location>
</feature>
<keyword evidence="7" id="KW-0472">Membrane</keyword>
<evidence type="ECO:0000313" key="11">
    <source>
        <dbReference type="Proteomes" id="UP001169760"/>
    </source>
</evidence>
<name>A0AAW7X5H0_9GAMM</name>
<keyword evidence="7" id="KW-0812">Transmembrane</keyword>
<reference evidence="10" key="1">
    <citation type="submission" date="2023-07" db="EMBL/GenBank/DDBJ databases">
        <title>Genome content predicts the carbon catabolic preferences of heterotrophic bacteria.</title>
        <authorList>
            <person name="Gralka M."/>
        </authorList>
    </citation>
    <scope>NUCLEOTIDE SEQUENCE</scope>
    <source>
        <strain evidence="10">I3M17_2</strain>
    </source>
</reference>
<feature type="domain" description="Response regulatory" evidence="9">
    <location>
        <begin position="679"/>
        <end position="796"/>
    </location>
</feature>
<dbReference type="InterPro" id="IPR036890">
    <property type="entry name" value="HATPase_C_sf"/>
</dbReference>
<dbReference type="Gene3D" id="3.40.50.2300">
    <property type="match status" value="1"/>
</dbReference>
<sequence>MRKYTIATLKVYAALFVIWVCRVCNAEPLAVEVLPSDERQNISSLTKVLHENGVSLSPLQALNMLEGVYPTGREQLTLTIDDNNHWLLFHIKNTEPHHETRILNLDYSFITKANLYEITGSKPTLQSSVHITTSAFERPIPYRSPSFTLQLPPQQKTIFLVQIQVAGKANHALEIRPRLYSAGAFIEHQLVKFCALFGFIGFLLSLVIYNSILYLRVGIKSYIYYCLYLSCYIFIVFFYEGLIFYFPTPPPVHWVIGGMAILPALAGLSLIAFGRSILRLAEFYPRLDKIYYYTVASVIVLLPISFWLHDLLAFVLEVSVVAVTLSLGFVAWLRYRQGDKSAKYFGLSFVIISVGYGIETFLYSVPSMAFVNAATMVNIIAWVEQYFFYTCAAIEMVLLSLALASYIEELRDKSELAQIEVVKQSAKFKAIELANKEKSRFLAAASHDLRQPLHAMNLFLDAIKHSEGKDERIKFYGQLENSVSSLTQLFDALLDISKLDAGVVEVHRSPIVVNDLFKKLATEFSLVAKQKNIRLSYRSTSLVVESDPIWLERILRNLISNGLRYTEVGRVLLTCRKRAGKVIIQVWDTGSGIEAAQLGCIFDEFTQLDHSADKQGNGLGLGLAIVKRLCRLLDHNIRVNSTLNRGSVFSLEVPKSELTVAKVSRSSIEQTPVTALSKRILVIDDDVEILDAMAAMLTKWGCEVLVASSCSEALEIIEKGGREPDAIVSDYLLEKNETGLDVLAQLQHYFGHPIPAIIVTAETDKTSITKIRQHGFKILHKPLRPAKLRILLNSLLHN</sequence>
<keyword evidence="4" id="KW-0808">Transferase</keyword>
<dbReference type="SMART" id="SM00448">
    <property type="entry name" value="REC"/>
    <property type="match status" value="1"/>
</dbReference>
<feature type="domain" description="Histidine kinase" evidence="8">
    <location>
        <begin position="444"/>
        <end position="657"/>
    </location>
</feature>
<dbReference type="PANTHER" id="PTHR43047:SF9">
    <property type="entry name" value="HISTIDINE KINASE"/>
    <property type="match status" value="1"/>
</dbReference>
<evidence type="ECO:0000259" key="8">
    <source>
        <dbReference type="PROSITE" id="PS50109"/>
    </source>
</evidence>
<dbReference type="SMART" id="SM00388">
    <property type="entry name" value="HisKA"/>
    <property type="match status" value="1"/>
</dbReference>
<dbReference type="Pfam" id="PF07695">
    <property type="entry name" value="7TMR-DISM_7TM"/>
    <property type="match status" value="1"/>
</dbReference>
<dbReference type="InterPro" id="IPR003594">
    <property type="entry name" value="HATPase_dom"/>
</dbReference>
<dbReference type="EMBL" id="JAUOPB010000002">
    <property type="protein sequence ID" value="MDO6421639.1"/>
    <property type="molecule type" value="Genomic_DNA"/>
</dbReference>
<evidence type="ECO:0000256" key="1">
    <source>
        <dbReference type="ARBA" id="ARBA00000085"/>
    </source>
</evidence>
<dbReference type="PRINTS" id="PR00344">
    <property type="entry name" value="BCTRLSENSOR"/>
</dbReference>
<dbReference type="CDD" id="cd00156">
    <property type="entry name" value="REC"/>
    <property type="match status" value="1"/>
</dbReference>
<dbReference type="PROSITE" id="PS50109">
    <property type="entry name" value="HIS_KIN"/>
    <property type="match status" value="1"/>
</dbReference>
<dbReference type="Gene3D" id="3.30.565.10">
    <property type="entry name" value="Histidine kinase-like ATPase, C-terminal domain"/>
    <property type="match status" value="1"/>
</dbReference>
<dbReference type="EC" id="2.7.13.3" evidence="2"/>
<dbReference type="CDD" id="cd00082">
    <property type="entry name" value="HisKA"/>
    <property type="match status" value="1"/>
</dbReference>
<dbReference type="InterPro" id="IPR011623">
    <property type="entry name" value="7TMR_DISM_rcpt_extracell_dom1"/>
</dbReference>
<dbReference type="InterPro" id="IPR001789">
    <property type="entry name" value="Sig_transdc_resp-reg_receiver"/>
</dbReference>
<dbReference type="Pfam" id="PF07696">
    <property type="entry name" value="7TMR-DISMED2"/>
    <property type="match status" value="1"/>
</dbReference>
<evidence type="ECO:0000313" key="10">
    <source>
        <dbReference type="EMBL" id="MDO6421639.1"/>
    </source>
</evidence>
<proteinExistence type="predicted"/>
<dbReference type="PANTHER" id="PTHR43047">
    <property type="entry name" value="TWO-COMPONENT HISTIDINE PROTEIN KINASE"/>
    <property type="match status" value="1"/>
</dbReference>
<feature type="transmembrane region" description="Helical" evidence="7">
    <location>
        <begin position="290"/>
        <end position="308"/>
    </location>
</feature>
<keyword evidence="7" id="KW-1133">Transmembrane helix</keyword>
<dbReference type="InterPro" id="IPR003661">
    <property type="entry name" value="HisK_dim/P_dom"/>
</dbReference>
<dbReference type="SUPFAM" id="SSF55874">
    <property type="entry name" value="ATPase domain of HSP90 chaperone/DNA topoisomerase II/histidine kinase"/>
    <property type="match status" value="1"/>
</dbReference>
<dbReference type="InterPro" id="IPR011006">
    <property type="entry name" value="CheY-like_superfamily"/>
</dbReference>
<dbReference type="SUPFAM" id="SSF47384">
    <property type="entry name" value="Homodimeric domain of signal transducing histidine kinase"/>
    <property type="match status" value="1"/>
</dbReference>
<dbReference type="SUPFAM" id="SSF52172">
    <property type="entry name" value="CheY-like"/>
    <property type="match status" value="1"/>
</dbReference>
<dbReference type="Pfam" id="PF00072">
    <property type="entry name" value="Response_reg"/>
    <property type="match status" value="1"/>
</dbReference>
<dbReference type="GO" id="GO:0009927">
    <property type="term" value="F:histidine phosphotransfer kinase activity"/>
    <property type="evidence" value="ECO:0007669"/>
    <property type="project" value="TreeGrafter"/>
</dbReference>
<keyword evidence="5 10" id="KW-0418">Kinase</keyword>
<dbReference type="RefSeq" id="WP_303491188.1">
    <property type="nucleotide sequence ID" value="NZ_JAUOPB010000002.1"/>
</dbReference>
<evidence type="ECO:0000259" key="9">
    <source>
        <dbReference type="PROSITE" id="PS50110"/>
    </source>
</evidence>
<protein>
    <recommendedName>
        <fullName evidence="2">histidine kinase</fullName>
        <ecNumber evidence="2">2.7.13.3</ecNumber>
    </recommendedName>
</protein>
<dbReference type="InterPro" id="IPR004358">
    <property type="entry name" value="Sig_transdc_His_kin-like_C"/>
</dbReference>
<dbReference type="InterPro" id="IPR011622">
    <property type="entry name" value="7TMR_DISM_rcpt_extracell_dom2"/>
</dbReference>
<dbReference type="Gene3D" id="1.10.287.130">
    <property type="match status" value="1"/>
</dbReference>